<dbReference type="Proteomes" id="UP001320898">
    <property type="component" value="Unassembled WGS sequence"/>
</dbReference>
<sequence>MRIIAATCLALSLFAAPAVAGDYTSGSLTIENPWTRAMPPGAKVGGGFMVITNSGDAADTLVALKTPRADRGEIHEMTMAEGVMKMRELEAGLEVPAGGSVELKPGSYHVMFMGVTDGFKEGETIEGTLVFQNAGEVPIAFTVGPVGGKMAPMKHD</sequence>
<keyword evidence="1" id="KW-0732">Signal</keyword>
<accession>A0AAW5QX79</accession>
<comment type="caution">
    <text evidence="2">The sequence shown here is derived from an EMBL/GenBank/DDBJ whole genome shotgun (WGS) entry which is preliminary data.</text>
</comment>
<proteinExistence type="predicted"/>
<organism evidence="2 3">
    <name type="scientific">Microbaculum marinisediminis</name>
    <dbReference type="NCBI Taxonomy" id="2931392"/>
    <lineage>
        <taxon>Bacteria</taxon>
        <taxon>Pseudomonadati</taxon>
        <taxon>Pseudomonadota</taxon>
        <taxon>Alphaproteobacteria</taxon>
        <taxon>Hyphomicrobiales</taxon>
        <taxon>Tepidamorphaceae</taxon>
        <taxon>Microbaculum</taxon>
    </lineage>
</organism>
<dbReference type="InterPro" id="IPR058248">
    <property type="entry name" value="Lxx211020-like"/>
</dbReference>
<dbReference type="Pfam" id="PF04314">
    <property type="entry name" value="PCuAC"/>
    <property type="match status" value="1"/>
</dbReference>
<dbReference type="PANTHER" id="PTHR36302">
    <property type="entry name" value="BLR7088 PROTEIN"/>
    <property type="match status" value="1"/>
</dbReference>
<feature type="signal peptide" evidence="1">
    <location>
        <begin position="1"/>
        <end position="20"/>
    </location>
</feature>
<dbReference type="AlphaFoldDB" id="A0AAW5QX79"/>
<evidence type="ECO:0000256" key="1">
    <source>
        <dbReference type="SAM" id="SignalP"/>
    </source>
</evidence>
<reference evidence="2 3" key="1">
    <citation type="submission" date="2022-04" db="EMBL/GenBank/DDBJ databases">
        <authorList>
            <person name="Ye Y.-Q."/>
            <person name="Du Z.-J."/>
        </authorList>
    </citation>
    <scope>NUCLEOTIDE SEQUENCE [LARGE SCALE GENOMIC DNA]</scope>
    <source>
        <strain evidence="2 3">A6E488</strain>
    </source>
</reference>
<gene>
    <name evidence="2" type="ORF">MUB46_07790</name>
</gene>
<evidence type="ECO:0000313" key="3">
    <source>
        <dbReference type="Proteomes" id="UP001320898"/>
    </source>
</evidence>
<evidence type="ECO:0000313" key="2">
    <source>
        <dbReference type="EMBL" id="MCT8971752.1"/>
    </source>
</evidence>
<dbReference type="SUPFAM" id="SSF110087">
    <property type="entry name" value="DR1885-like metal-binding protein"/>
    <property type="match status" value="1"/>
</dbReference>
<name>A0AAW5QX79_9HYPH</name>
<dbReference type="PANTHER" id="PTHR36302:SF1">
    <property type="entry name" value="COPPER CHAPERONE PCU(A)C"/>
    <property type="match status" value="1"/>
</dbReference>
<dbReference type="InterPro" id="IPR007410">
    <property type="entry name" value="LpqE-like"/>
</dbReference>
<keyword evidence="3" id="KW-1185">Reference proteome</keyword>
<dbReference type="RefSeq" id="WP_261615324.1">
    <property type="nucleotide sequence ID" value="NZ_JALIDZ010000003.1"/>
</dbReference>
<protein>
    <submittedName>
        <fullName evidence="2">Copper chaperone PCu(A)C</fullName>
    </submittedName>
</protein>
<dbReference type="Gene3D" id="2.60.40.1890">
    <property type="entry name" value="PCu(A)C copper chaperone"/>
    <property type="match status" value="1"/>
</dbReference>
<dbReference type="EMBL" id="JALIDZ010000003">
    <property type="protein sequence ID" value="MCT8971752.1"/>
    <property type="molecule type" value="Genomic_DNA"/>
</dbReference>
<feature type="chain" id="PRO_5044014701" evidence="1">
    <location>
        <begin position="21"/>
        <end position="156"/>
    </location>
</feature>
<dbReference type="InterPro" id="IPR036182">
    <property type="entry name" value="PCuAC_sf"/>
</dbReference>